<dbReference type="EMBL" id="CAAALY010022398">
    <property type="protein sequence ID" value="VEL14804.1"/>
    <property type="molecule type" value="Genomic_DNA"/>
</dbReference>
<proteinExistence type="predicted"/>
<sequence length="281" mass="30532">MLIERLPERRIRFWSAYLLFYERIESPQPGIVCRQGDYIPGPTATSASPLFAAQPRHVNLATPLVPPPASVSLSSDSISEATVTLAQRRARLQLVHQEVDQEEPEIGILNRQGNLTDGASRCKGNDSKPKLERDHSRGSFAELSDLVHRSERHRGITLLVGGSSAVASLQNNSRAGQYLFNPSLAPSHSVHAVPPNSEGSSGPVGSSIGSACPISADTYGYAIMPSRISREIRSENLSFLRNKDVYSADYFGLIHALAIGILVSSVYPSTILYTDVFCFGI</sequence>
<feature type="transmembrane region" description="Helical" evidence="2">
    <location>
        <begin position="250"/>
        <end position="267"/>
    </location>
</feature>
<evidence type="ECO:0000313" key="3">
    <source>
        <dbReference type="EMBL" id="VEL14804.1"/>
    </source>
</evidence>
<keyword evidence="4" id="KW-1185">Reference proteome</keyword>
<evidence type="ECO:0000256" key="2">
    <source>
        <dbReference type="SAM" id="Phobius"/>
    </source>
</evidence>
<dbReference type="AlphaFoldDB" id="A0A3S5FCU7"/>
<comment type="caution">
    <text evidence="3">The sequence shown here is derived from an EMBL/GenBank/DDBJ whole genome shotgun (WGS) entry which is preliminary data.</text>
</comment>
<evidence type="ECO:0000313" key="4">
    <source>
        <dbReference type="Proteomes" id="UP000784294"/>
    </source>
</evidence>
<reference evidence="3" key="1">
    <citation type="submission" date="2018-11" db="EMBL/GenBank/DDBJ databases">
        <authorList>
            <consortium name="Pathogen Informatics"/>
        </authorList>
    </citation>
    <scope>NUCLEOTIDE SEQUENCE</scope>
</reference>
<organism evidence="3 4">
    <name type="scientific">Protopolystoma xenopodis</name>
    <dbReference type="NCBI Taxonomy" id="117903"/>
    <lineage>
        <taxon>Eukaryota</taxon>
        <taxon>Metazoa</taxon>
        <taxon>Spiralia</taxon>
        <taxon>Lophotrochozoa</taxon>
        <taxon>Platyhelminthes</taxon>
        <taxon>Monogenea</taxon>
        <taxon>Polyopisthocotylea</taxon>
        <taxon>Polystomatidea</taxon>
        <taxon>Polystomatidae</taxon>
        <taxon>Protopolystoma</taxon>
    </lineage>
</organism>
<protein>
    <submittedName>
        <fullName evidence="3">Uncharacterized protein</fullName>
    </submittedName>
</protein>
<keyword evidence="2" id="KW-0472">Membrane</keyword>
<dbReference type="Proteomes" id="UP000784294">
    <property type="component" value="Unassembled WGS sequence"/>
</dbReference>
<name>A0A3S5FCU7_9PLAT</name>
<keyword evidence="2" id="KW-0812">Transmembrane</keyword>
<dbReference type="OrthoDB" id="289038at2759"/>
<evidence type="ECO:0000256" key="1">
    <source>
        <dbReference type="SAM" id="MobiDB-lite"/>
    </source>
</evidence>
<feature type="region of interest" description="Disordered" evidence="1">
    <location>
        <begin position="111"/>
        <end position="137"/>
    </location>
</feature>
<feature type="compositionally biased region" description="Basic and acidic residues" evidence="1">
    <location>
        <begin position="123"/>
        <end position="137"/>
    </location>
</feature>
<gene>
    <name evidence="3" type="ORF">PXEA_LOCUS8244</name>
</gene>
<accession>A0A3S5FCU7</accession>
<keyword evidence="2" id="KW-1133">Transmembrane helix</keyword>